<evidence type="ECO:0000256" key="1">
    <source>
        <dbReference type="SAM" id="MobiDB-lite"/>
    </source>
</evidence>
<reference evidence="2 3" key="1">
    <citation type="submission" date="2014-04" db="EMBL/GenBank/DDBJ databases">
        <authorList>
            <consortium name="DOE Joint Genome Institute"/>
            <person name="Kuo A."/>
            <person name="Kohler A."/>
            <person name="Costa M.D."/>
            <person name="Nagy L.G."/>
            <person name="Floudas D."/>
            <person name="Copeland A."/>
            <person name="Barry K.W."/>
            <person name="Cichocki N."/>
            <person name="Veneault-Fourrey C."/>
            <person name="LaButti K."/>
            <person name="Lindquist E.A."/>
            <person name="Lipzen A."/>
            <person name="Lundell T."/>
            <person name="Morin E."/>
            <person name="Murat C."/>
            <person name="Sun H."/>
            <person name="Tunlid A."/>
            <person name="Henrissat B."/>
            <person name="Grigoriev I.V."/>
            <person name="Hibbett D.S."/>
            <person name="Martin F."/>
            <person name="Nordberg H.P."/>
            <person name="Cantor M.N."/>
            <person name="Hua S.X."/>
        </authorList>
    </citation>
    <scope>NUCLEOTIDE SEQUENCE [LARGE SCALE GENOMIC DNA]</scope>
    <source>
        <strain evidence="2 3">Marx 270</strain>
    </source>
</reference>
<name>A0A0C3NH15_PISTI</name>
<dbReference type="InParanoid" id="A0A0C3NH15"/>
<feature type="compositionally biased region" description="Basic and acidic residues" evidence="1">
    <location>
        <begin position="142"/>
        <end position="155"/>
    </location>
</feature>
<keyword evidence="3" id="KW-1185">Reference proteome</keyword>
<feature type="region of interest" description="Disordered" evidence="1">
    <location>
        <begin position="1"/>
        <end position="55"/>
    </location>
</feature>
<feature type="region of interest" description="Disordered" evidence="1">
    <location>
        <begin position="126"/>
        <end position="155"/>
    </location>
</feature>
<dbReference type="EMBL" id="KN832079">
    <property type="protein sequence ID" value="KIN95010.1"/>
    <property type="molecule type" value="Genomic_DNA"/>
</dbReference>
<reference evidence="3" key="2">
    <citation type="submission" date="2015-01" db="EMBL/GenBank/DDBJ databases">
        <title>Evolutionary Origins and Diversification of the Mycorrhizal Mutualists.</title>
        <authorList>
            <consortium name="DOE Joint Genome Institute"/>
            <consortium name="Mycorrhizal Genomics Consortium"/>
            <person name="Kohler A."/>
            <person name="Kuo A."/>
            <person name="Nagy L.G."/>
            <person name="Floudas D."/>
            <person name="Copeland A."/>
            <person name="Barry K.W."/>
            <person name="Cichocki N."/>
            <person name="Veneault-Fourrey C."/>
            <person name="LaButti K."/>
            <person name="Lindquist E.A."/>
            <person name="Lipzen A."/>
            <person name="Lundell T."/>
            <person name="Morin E."/>
            <person name="Murat C."/>
            <person name="Riley R."/>
            <person name="Ohm R."/>
            <person name="Sun H."/>
            <person name="Tunlid A."/>
            <person name="Henrissat B."/>
            <person name="Grigoriev I.V."/>
            <person name="Hibbett D.S."/>
            <person name="Martin F."/>
        </authorList>
    </citation>
    <scope>NUCLEOTIDE SEQUENCE [LARGE SCALE GENOMIC DNA]</scope>
    <source>
        <strain evidence="3">Marx 270</strain>
    </source>
</reference>
<dbReference type="HOGENOM" id="CLU_048923_2_0_1"/>
<feature type="compositionally biased region" description="Basic residues" evidence="1">
    <location>
        <begin position="23"/>
        <end position="34"/>
    </location>
</feature>
<evidence type="ECO:0000313" key="3">
    <source>
        <dbReference type="Proteomes" id="UP000054217"/>
    </source>
</evidence>
<evidence type="ECO:0000313" key="2">
    <source>
        <dbReference type="EMBL" id="KIN95010.1"/>
    </source>
</evidence>
<protein>
    <submittedName>
        <fullName evidence="2">Uncharacterized protein</fullName>
    </submittedName>
</protein>
<dbReference type="Proteomes" id="UP000054217">
    <property type="component" value="Unassembled WGS sequence"/>
</dbReference>
<proteinExistence type="predicted"/>
<dbReference type="AlphaFoldDB" id="A0A0C3NH15"/>
<accession>A0A0C3NH15</accession>
<gene>
    <name evidence="2" type="ORF">M404DRAFT_34522</name>
</gene>
<sequence>MCCNQSKGKCQWPGDGKDSKAGPKARGKVNKGKKQKADDESPEPRLSQKKWAKSKPLEVLVLNEPEASGSGARVASTGLYNLHKTTVTSSGWITNALEAILDESYGYGMAVTPLYSGLSELNPKELHEEADWLQAEAEGEEDKAKGEDKAMAEAD</sequence>
<organism evidence="2 3">
    <name type="scientific">Pisolithus tinctorius Marx 270</name>
    <dbReference type="NCBI Taxonomy" id="870435"/>
    <lineage>
        <taxon>Eukaryota</taxon>
        <taxon>Fungi</taxon>
        <taxon>Dikarya</taxon>
        <taxon>Basidiomycota</taxon>
        <taxon>Agaricomycotina</taxon>
        <taxon>Agaricomycetes</taxon>
        <taxon>Agaricomycetidae</taxon>
        <taxon>Boletales</taxon>
        <taxon>Sclerodermatineae</taxon>
        <taxon>Pisolithaceae</taxon>
        <taxon>Pisolithus</taxon>
    </lineage>
</organism>
<dbReference type="STRING" id="870435.A0A0C3NH15"/>